<dbReference type="SUPFAM" id="SSF53300">
    <property type="entry name" value="vWA-like"/>
    <property type="match status" value="1"/>
</dbReference>
<sequence>MRMKKKKLFLFAVLLFSIVLVLSACGAKEKASGDKNKNEETAGAKEKDQKHSAEAEEKEDEFKIASSVEDIIEEKAGKYSGNAYNKAVVHRALDEKSFQDKDSFQVYEELLNLIREGENYRPFYDFYESFNPSIETSLTKMPGGMKLSDDGDLDMNVNIAILLDASGSMAQKIGGKTKMELAKDAINQFVASMPEEANVSLRVYGHKGSNSDSDKQLSCGSTEVVYELKPYNEADFKSSLGKFQPTGWTPIANAISETKADFERAGNEGENIIYVVSDGVETCDGDPVKAAKELHDSNIKAVVNIIGFDVDSQGQKQLIAVAEAGGGEYETVKTAKDFEKLWEEERRRLWNEWWNWGSKNWNEVWNEQTKKSNELFNQKSKFSNLTYDEKSRLTEASYYLKDKDQISYEVRQEVDSLIQQRFNIMRDYVEEKYKEKRDTLKTEGDNLKKSIKEKEEEMKAKYKS</sequence>
<accession>A0A417YS49</accession>
<dbReference type="Pfam" id="PF00092">
    <property type="entry name" value="VWA"/>
    <property type="match status" value="1"/>
</dbReference>
<keyword evidence="5" id="KW-1185">Reference proteome</keyword>
<gene>
    <name evidence="4" type="ORF">D1B31_15175</name>
</gene>
<dbReference type="Proteomes" id="UP000284416">
    <property type="component" value="Unassembled WGS sequence"/>
</dbReference>
<dbReference type="PROSITE" id="PS51257">
    <property type="entry name" value="PROKAR_LIPOPROTEIN"/>
    <property type="match status" value="1"/>
</dbReference>
<evidence type="ECO:0000256" key="2">
    <source>
        <dbReference type="SAM" id="SignalP"/>
    </source>
</evidence>
<reference evidence="4 5" key="1">
    <citation type="journal article" date="2017" name="Int. J. Syst. Evol. Microbiol.">
        <title>Bacillus notoginsengisoli sp. nov., a novel bacterium isolated from the rhizosphere of Panax notoginseng.</title>
        <authorList>
            <person name="Zhang M.Y."/>
            <person name="Cheng J."/>
            <person name="Cai Y."/>
            <person name="Zhang T.Y."/>
            <person name="Wu Y.Y."/>
            <person name="Manikprabhu D."/>
            <person name="Li W.J."/>
            <person name="Zhang Y.X."/>
        </authorList>
    </citation>
    <scope>NUCLEOTIDE SEQUENCE [LARGE SCALE GENOMIC DNA]</scope>
    <source>
        <strain evidence="4 5">JCM 30743</strain>
    </source>
</reference>
<dbReference type="OrthoDB" id="9783818at2"/>
<feature type="signal peptide" evidence="2">
    <location>
        <begin position="1"/>
        <end position="26"/>
    </location>
</feature>
<evidence type="ECO:0000313" key="5">
    <source>
        <dbReference type="Proteomes" id="UP000284416"/>
    </source>
</evidence>
<feature type="region of interest" description="Disordered" evidence="1">
    <location>
        <begin position="31"/>
        <end position="61"/>
    </location>
</feature>
<evidence type="ECO:0000259" key="3">
    <source>
        <dbReference type="PROSITE" id="PS50234"/>
    </source>
</evidence>
<dbReference type="EMBL" id="QWEG01000009">
    <property type="protein sequence ID" value="RHW38116.1"/>
    <property type="molecule type" value="Genomic_DNA"/>
</dbReference>
<dbReference type="Gene3D" id="3.40.50.410">
    <property type="entry name" value="von Willebrand factor, type A domain"/>
    <property type="match status" value="2"/>
</dbReference>
<keyword evidence="2" id="KW-0732">Signal</keyword>
<evidence type="ECO:0000313" key="4">
    <source>
        <dbReference type="EMBL" id="RHW38116.1"/>
    </source>
</evidence>
<comment type="caution">
    <text evidence="4">The sequence shown here is derived from an EMBL/GenBank/DDBJ whole genome shotgun (WGS) entry which is preliminary data.</text>
</comment>
<feature type="domain" description="VWFA" evidence="3">
    <location>
        <begin position="158"/>
        <end position="349"/>
    </location>
</feature>
<name>A0A417YS49_9BACI</name>
<dbReference type="RefSeq" id="WP_118921854.1">
    <property type="nucleotide sequence ID" value="NZ_QWEG01000009.1"/>
</dbReference>
<dbReference type="SMART" id="SM00327">
    <property type="entry name" value="VWA"/>
    <property type="match status" value="1"/>
</dbReference>
<dbReference type="InterPro" id="IPR002035">
    <property type="entry name" value="VWF_A"/>
</dbReference>
<evidence type="ECO:0000256" key="1">
    <source>
        <dbReference type="SAM" id="MobiDB-lite"/>
    </source>
</evidence>
<organism evidence="4 5">
    <name type="scientific">Neobacillus notoginsengisoli</name>
    <dbReference type="NCBI Taxonomy" id="1578198"/>
    <lineage>
        <taxon>Bacteria</taxon>
        <taxon>Bacillati</taxon>
        <taxon>Bacillota</taxon>
        <taxon>Bacilli</taxon>
        <taxon>Bacillales</taxon>
        <taxon>Bacillaceae</taxon>
        <taxon>Neobacillus</taxon>
    </lineage>
</organism>
<dbReference type="AlphaFoldDB" id="A0A417YS49"/>
<dbReference type="PROSITE" id="PS50234">
    <property type="entry name" value="VWFA"/>
    <property type="match status" value="1"/>
</dbReference>
<protein>
    <submittedName>
        <fullName evidence="4">VWA domain-containing protein</fullName>
    </submittedName>
</protein>
<proteinExistence type="predicted"/>
<feature type="region of interest" description="Disordered" evidence="1">
    <location>
        <begin position="444"/>
        <end position="464"/>
    </location>
</feature>
<dbReference type="InterPro" id="IPR036465">
    <property type="entry name" value="vWFA_dom_sf"/>
</dbReference>
<feature type="chain" id="PRO_5038612575" evidence="2">
    <location>
        <begin position="27"/>
        <end position="464"/>
    </location>
</feature>